<evidence type="ECO:0000313" key="1">
    <source>
        <dbReference type="EMBL" id="MST70634.1"/>
    </source>
</evidence>
<name>A0A6N7XI75_9FIRM</name>
<gene>
    <name evidence="1" type="ORF">FYJ65_04635</name>
</gene>
<keyword evidence="2" id="KW-1185">Reference proteome</keyword>
<dbReference type="Proteomes" id="UP000469424">
    <property type="component" value="Unassembled WGS sequence"/>
</dbReference>
<dbReference type="RefSeq" id="WP_154554199.1">
    <property type="nucleotide sequence ID" value="NZ_VUNA01000007.1"/>
</dbReference>
<comment type="caution">
    <text evidence="1">The sequence shown here is derived from an EMBL/GenBank/DDBJ whole genome shotgun (WGS) entry which is preliminary data.</text>
</comment>
<dbReference type="EMBL" id="VUNA01000007">
    <property type="protein sequence ID" value="MST70634.1"/>
    <property type="molecule type" value="Genomic_DNA"/>
</dbReference>
<dbReference type="AlphaFoldDB" id="A0A6N7XI75"/>
<evidence type="ECO:0000313" key="2">
    <source>
        <dbReference type="Proteomes" id="UP000469424"/>
    </source>
</evidence>
<proteinExistence type="predicted"/>
<sequence length="120" mass="13977">MDINKIAKKYEMDVLEDYVKNSEEPEWFAKILWYETFLRFTDYIVLKLTEGSLTTEDCKDELAAREIARQEIAKLNGETYESKQNAKTIDERTTILEVDGLQAVIDQECRVSMLEIGITE</sequence>
<protein>
    <submittedName>
        <fullName evidence="1">Uncharacterized protein</fullName>
    </submittedName>
</protein>
<accession>A0A6N7XI75</accession>
<reference evidence="1 2" key="1">
    <citation type="submission" date="2019-08" db="EMBL/GenBank/DDBJ databases">
        <title>In-depth cultivation of the pig gut microbiome towards novel bacterial diversity and tailored functional studies.</title>
        <authorList>
            <person name="Wylensek D."/>
            <person name="Hitch T.C.A."/>
            <person name="Clavel T."/>
        </authorList>
    </citation>
    <scope>NUCLEOTIDE SEQUENCE [LARGE SCALE GENOMIC DNA]</scope>
    <source>
        <strain evidence="1 2">WCA-MUC-591-APC-4B</strain>
    </source>
</reference>
<organism evidence="1 2">
    <name type="scientific">Mogibacterium kristiansenii</name>
    <dbReference type="NCBI Taxonomy" id="2606708"/>
    <lineage>
        <taxon>Bacteria</taxon>
        <taxon>Bacillati</taxon>
        <taxon>Bacillota</taxon>
        <taxon>Clostridia</taxon>
        <taxon>Peptostreptococcales</taxon>
        <taxon>Anaerovoracaceae</taxon>
        <taxon>Mogibacterium</taxon>
    </lineage>
</organism>